<dbReference type="SUPFAM" id="SSF69318">
    <property type="entry name" value="Integrin alpha N-terminal domain"/>
    <property type="match status" value="2"/>
</dbReference>
<sequence>MKNTSRQKKCLLNAVYLFFYISLLLVVKLANAAGTELTLTGALSTPTIASSHISTLTYTLTNTSASSASDIGFLASLPASQLIAEQVMAWTSCTDGSFTANAGESTFTASHYRLGAGASCRFSFNITATATGATLVTGLISSLGSGSDSSTTLNIDASLFTVSVSLAAPTISVGAINTINYIFSNPASLIAGGTASINLPIGITIAPVANFISDCIGAVVNEPVGDDSITIAGVMLNSETSCSASIDILADTPGRFDLVWNDAFVTLPVFITSGLVGVSFEVQREFLNLSFSPITVVPGSATGTLNITVTNFDRNFAATDITFTDDLDDALAGLVATGLPLADVCGSGSSISGSSSITLTGGSLATEGSCSFSVAVTIPANAAQGAYTNIATGISAILNGSTRNYTDVSNALVVSNAPSLTISVIEPFLTAGDSVTLRHVLTNLDTINAASDISFSLNVSSIGGIAVDTLPVAGSCGAGSTFSPVLDFGSPANTTDISVSSASLAAGDTCTFDVVLTLPTSLAAGNYNMSAGTILSTINSQLVSSGSPSASVAIRIDTAPSMSFAFVDGTVLPGSAGVINFSLNHDFASSASATDIGFTVDLDAAMTGMVATGLPSGGICGSGSTISGTGLLTFTGGTLAAAETCEFSVSIQLPADTVGDITLTSSAISAQVNGNSVSNSANSTDLSVSGLSFTKNFNIGSVSVESIRVGASGADVDLTYLITNAVGAGDATAISFSEDFSKLNIGASVTSIVQSNFCGASSSATGTTMLSVSGVEVSAGSQCALTVTVHFPAGTLANSYTTASSSLFALIGGGVFISPAIASISVNEITLATSVDVTSPTSNTSVNMTINFSDNVTDFIQADITVINGTLSGFSGSGTSYSVVVTPIADGVVTLSIAAGVAIDALDVTVTNTAAVDVVFEYQTTPLVPTPSLAISAPSSSLANSGPVTYTVSYFDVEQVNLTAADITLNKTGSANADVTIVNGDLSTARVSLDNLSGEGSLGITIAAGTARFSTNLSPAAGPSTIFAVDVIKPTVTITGPTSPQVNSFVVNINFDESVSGFMVDDITVTNGTLADFQTVNAASYTVQVDVMGETSVAVNVAADVATDSAGNGNTQSNTFSLNYDDVQPSVTISGPTGTITTAFTATIGFSEDVTGFDLGDIIAANAGLSSFTVIDAANYSVLVTPVAQASVSLDIAQGVAVDLSGNGNLASVSYSVVYDFNDSPVITGSPATSADEDSLYSFAPSYSDADVADTLLFSITNKPAWASFSNVDGTLSGTPTNDDVGTTAGIVISVSDGVESASLSEFNIEVLNVNDAPVFDSSPVVEVVAGAFYSYPLAATDIDSTYSISFALLSGPEWLSINSDWVVQGTAPAEALGEQFNVMIALTDGEIESPVLQEYVLSVIAPTDTEISSHFYFSPAPAIDLQQVNLVLELTNTGLTSAEGISFEISISDELNFDTLPAACIDVGANTLSCQLNSAIEAGDVTSVLIALTVDGVDSGFASADVVISGGNLDGAVIDDSAQLLLANVLSVLPGESLISSPSSVGFAVDINGDTFVDLLSYDANTMMTSVLINDGMGQLDISMSLAMSQDVKSILVADVDGDGNLDLITAGGSDANSLVYLLDEQQQVISSVVLDALSADFILVADLDNDSALEVVLAGLAQVEVAIYSNVGTQAMTVSVINVFELAQQTSSNRLGGVRADTIAENLSSKLADSNQAPAQNLDSGVTSLSIVETNEGVRLLVAGDVSTPVLVNTQESPWTAVAVPSITQPIEMMTLVDVDNDGTSDALIYADRGWQLIISVFETDFMISDVEFPDADAVLVSDLNDDGVNEILFVMPQGVSIWHYYNLNDIRVDEAVIVTDELAQLVLLDIDNDGDLDIITFDGQTGVFLWYLSLDGHFGPQETDLSIFSTGASFPQINQASSIVLSVYNNTDALATGVSVSVALSEGLSATNIPDSCMVSGSGYMCGLGALMGAQRKELEFWVTPVSAGEHSVIASVTRLENDTNPQNDTITLVLNVPRKNDSSSSAGIQLWGLLGLLMMALYRRRVVGGRFSPEA</sequence>
<dbReference type="PANTHER" id="PTHR46580:SF4">
    <property type="entry name" value="ATP_GTP-BINDING PROTEIN"/>
    <property type="match status" value="1"/>
</dbReference>
<accession>A0A330M4E8</accession>
<evidence type="ECO:0000313" key="3">
    <source>
        <dbReference type="Proteomes" id="UP000250123"/>
    </source>
</evidence>
<dbReference type="SUPFAM" id="SSF49313">
    <property type="entry name" value="Cadherin-like"/>
    <property type="match status" value="2"/>
</dbReference>
<dbReference type="InterPro" id="IPR028994">
    <property type="entry name" value="Integrin_alpha_N"/>
</dbReference>
<dbReference type="InterPro" id="IPR044048">
    <property type="entry name" value="Big_12"/>
</dbReference>
<dbReference type="OrthoDB" id="6272617at2"/>
<dbReference type="InterPro" id="IPR006644">
    <property type="entry name" value="Cadg"/>
</dbReference>
<dbReference type="InterPro" id="IPR057693">
    <property type="entry name" value="DUF7933"/>
</dbReference>
<dbReference type="Proteomes" id="UP000250123">
    <property type="component" value="Chromosome SHEWBE"/>
</dbReference>
<dbReference type="Pfam" id="PF19078">
    <property type="entry name" value="Big_12"/>
    <property type="match status" value="3"/>
</dbReference>
<dbReference type="SMART" id="SM00736">
    <property type="entry name" value="CADG"/>
    <property type="match status" value="1"/>
</dbReference>
<dbReference type="GO" id="GO:0005509">
    <property type="term" value="F:calcium ion binding"/>
    <property type="evidence" value="ECO:0007669"/>
    <property type="project" value="InterPro"/>
</dbReference>
<dbReference type="RefSeq" id="WP_112353339.1">
    <property type="nucleotide sequence ID" value="NZ_LS483452.1"/>
</dbReference>
<evidence type="ECO:0000259" key="1">
    <source>
        <dbReference type="SMART" id="SM00736"/>
    </source>
</evidence>
<name>A0A330M4E8_9GAMM</name>
<feature type="domain" description="Dystroglycan-type cadherin-like" evidence="1">
    <location>
        <begin position="1225"/>
        <end position="1318"/>
    </location>
</feature>
<dbReference type="InterPro" id="IPR013783">
    <property type="entry name" value="Ig-like_fold"/>
</dbReference>
<evidence type="ECO:0000313" key="2">
    <source>
        <dbReference type="EMBL" id="SQH77456.1"/>
    </source>
</evidence>
<dbReference type="GO" id="GO:0016020">
    <property type="term" value="C:membrane"/>
    <property type="evidence" value="ECO:0007669"/>
    <property type="project" value="InterPro"/>
</dbReference>
<proteinExistence type="predicted"/>
<dbReference type="KEGG" id="sbk:SHEWBE_3493"/>
<protein>
    <recommendedName>
        <fullName evidence="1">Dystroglycan-type cadherin-like domain-containing protein</fullName>
    </recommendedName>
</protein>
<dbReference type="InterPro" id="IPR015919">
    <property type="entry name" value="Cadherin-like_sf"/>
</dbReference>
<reference evidence="3" key="1">
    <citation type="submission" date="2018-06" db="EMBL/GenBank/DDBJ databases">
        <authorList>
            <person name="Cea G.-C."/>
            <person name="William W."/>
        </authorList>
    </citation>
    <scope>NUCLEOTIDE SEQUENCE [LARGE SCALE GENOMIC DNA]</scope>
    <source>
        <strain evidence="3">DB21MT-2</strain>
    </source>
</reference>
<dbReference type="Pfam" id="PF25564">
    <property type="entry name" value="DUF7933"/>
    <property type="match status" value="4"/>
</dbReference>
<dbReference type="FunFam" id="2.60.40.10:FF:002543">
    <property type="match status" value="1"/>
</dbReference>
<dbReference type="PANTHER" id="PTHR46580">
    <property type="entry name" value="SENSOR KINASE-RELATED"/>
    <property type="match status" value="1"/>
</dbReference>
<gene>
    <name evidence="2" type="ORF">SHEWBE_3493</name>
</gene>
<dbReference type="Gene3D" id="2.60.40.10">
    <property type="entry name" value="Immunoglobulins"/>
    <property type="match status" value="2"/>
</dbReference>
<dbReference type="EMBL" id="LS483452">
    <property type="protein sequence ID" value="SQH77456.1"/>
    <property type="molecule type" value="Genomic_DNA"/>
</dbReference>
<organism evidence="2 3">
    <name type="scientific">Shewanella benthica</name>
    <dbReference type="NCBI Taxonomy" id="43661"/>
    <lineage>
        <taxon>Bacteria</taxon>
        <taxon>Pseudomonadati</taxon>
        <taxon>Pseudomonadota</taxon>
        <taxon>Gammaproteobacteria</taxon>
        <taxon>Alteromonadales</taxon>
        <taxon>Shewanellaceae</taxon>
        <taxon>Shewanella</taxon>
    </lineage>
</organism>